<evidence type="ECO:0000313" key="2">
    <source>
        <dbReference type="EMBL" id="MFC6999034.1"/>
    </source>
</evidence>
<proteinExistence type="predicted"/>
<keyword evidence="3" id="KW-1185">Reference proteome</keyword>
<evidence type="ECO:0000256" key="1">
    <source>
        <dbReference type="SAM" id="MobiDB-lite"/>
    </source>
</evidence>
<feature type="region of interest" description="Disordered" evidence="1">
    <location>
        <begin position="1"/>
        <end position="42"/>
    </location>
</feature>
<sequence length="42" mass="4353">MRVSASDSTQELQKQKTNSSISTATQEAGLELLPGVGMSASL</sequence>
<protein>
    <submittedName>
        <fullName evidence="2">Uncharacterized protein</fullName>
    </submittedName>
</protein>
<name>A0ABW2DMQ4_9BACT</name>
<dbReference type="RefSeq" id="WP_262506464.1">
    <property type="nucleotide sequence ID" value="NZ_JBHSYQ010000008.1"/>
</dbReference>
<dbReference type="Proteomes" id="UP001596405">
    <property type="component" value="Unassembled WGS sequence"/>
</dbReference>
<dbReference type="EMBL" id="JBHSYQ010000008">
    <property type="protein sequence ID" value="MFC6999034.1"/>
    <property type="molecule type" value="Genomic_DNA"/>
</dbReference>
<gene>
    <name evidence="2" type="ORF">ACFQHR_15450</name>
</gene>
<feature type="compositionally biased region" description="Polar residues" evidence="1">
    <location>
        <begin position="1"/>
        <end position="26"/>
    </location>
</feature>
<comment type="caution">
    <text evidence="2">The sequence shown here is derived from an EMBL/GenBank/DDBJ whole genome shotgun (WGS) entry which is preliminary data.</text>
</comment>
<accession>A0ABW2DMQ4</accession>
<organism evidence="2 3">
    <name type="scientific">Rufibacter roseus</name>
    <dbReference type="NCBI Taxonomy" id="1567108"/>
    <lineage>
        <taxon>Bacteria</taxon>
        <taxon>Pseudomonadati</taxon>
        <taxon>Bacteroidota</taxon>
        <taxon>Cytophagia</taxon>
        <taxon>Cytophagales</taxon>
        <taxon>Hymenobacteraceae</taxon>
        <taxon>Rufibacter</taxon>
    </lineage>
</organism>
<reference evidence="3" key="1">
    <citation type="journal article" date="2019" name="Int. J. Syst. Evol. Microbiol.">
        <title>The Global Catalogue of Microorganisms (GCM) 10K type strain sequencing project: providing services to taxonomists for standard genome sequencing and annotation.</title>
        <authorList>
            <consortium name="The Broad Institute Genomics Platform"/>
            <consortium name="The Broad Institute Genome Sequencing Center for Infectious Disease"/>
            <person name="Wu L."/>
            <person name="Ma J."/>
        </authorList>
    </citation>
    <scope>NUCLEOTIDE SEQUENCE [LARGE SCALE GENOMIC DNA]</scope>
    <source>
        <strain evidence="3">CGMCC 4.7393</strain>
    </source>
</reference>
<evidence type="ECO:0000313" key="3">
    <source>
        <dbReference type="Proteomes" id="UP001596405"/>
    </source>
</evidence>